<keyword evidence="1" id="KW-1185">Reference proteome</keyword>
<dbReference type="AlphaFoldDB" id="A0A915I1A8"/>
<sequence>MGPRASSTKPMLNLKRSCWCGWQFFRMGFPIKRAKTDDFDSLLQQKRFEISTQRIASDQPNVDKNPENKTEKCQVTSYFNRGTGTGTTLVPVSVPVPDASLI</sequence>
<organism evidence="1 2">
    <name type="scientific">Romanomermis culicivorax</name>
    <name type="common">Nematode worm</name>
    <dbReference type="NCBI Taxonomy" id="13658"/>
    <lineage>
        <taxon>Eukaryota</taxon>
        <taxon>Metazoa</taxon>
        <taxon>Ecdysozoa</taxon>
        <taxon>Nematoda</taxon>
        <taxon>Enoplea</taxon>
        <taxon>Dorylaimia</taxon>
        <taxon>Mermithida</taxon>
        <taxon>Mermithoidea</taxon>
        <taxon>Mermithidae</taxon>
        <taxon>Romanomermis</taxon>
    </lineage>
</organism>
<protein>
    <submittedName>
        <fullName evidence="2">Uncharacterized protein</fullName>
    </submittedName>
</protein>
<dbReference type="Proteomes" id="UP000887565">
    <property type="component" value="Unplaced"/>
</dbReference>
<dbReference type="WBParaSite" id="nRc.2.0.1.t07257-RA">
    <property type="protein sequence ID" value="nRc.2.0.1.t07257-RA"/>
    <property type="gene ID" value="nRc.2.0.1.g07257"/>
</dbReference>
<evidence type="ECO:0000313" key="2">
    <source>
        <dbReference type="WBParaSite" id="nRc.2.0.1.t07257-RA"/>
    </source>
</evidence>
<name>A0A915I1A8_ROMCU</name>
<reference evidence="2" key="1">
    <citation type="submission" date="2022-11" db="UniProtKB">
        <authorList>
            <consortium name="WormBaseParasite"/>
        </authorList>
    </citation>
    <scope>IDENTIFICATION</scope>
</reference>
<proteinExistence type="predicted"/>
<accession>A0A915I1A8</accession>
<evidence type="ECO:0000313" key="1">
    <source>
        <dbReference type="Proteomes" id="UP000887565"/>
    </source>
</evidence>